<comment type="caution">
    <text evidence="1">The sequence shown here is derived from an EMBL/GenBank/DDBJ whole genome shotgun (WGS) entry which is preliminary data.</text>
</comment>
<dbReference type="Proteomes" id="UP000319801">
    <property type="component" value="Unassembled WGS sequence"/>
</dbReference>
<gene>
    <name evidence="1" type="ORF">Baya_15946</name>
</gene>
<keyword evidence="2" id="KW-1185">Reference proteome</keyword>
<accession>A0A556VU69</accession>
<reference evidence="1 2" key="1">
    <citation type="journal article" date="2019" name="Genome Biol. Evol.">
        <title>Whole-Genome Sequencing of the Giant Devil Catfish, Bagarius yarrelli.</title>
        <authorList>
            <person name="Jiang W."/>
            <person name="Lv Y."/>
            <person name="Cheng L."/>
            <person name="Yang K."/>
            <person name="Chao B."/>
            <person name="Wang X."/>
            <person name="Li Y."/>
            <person name="Pan X."/>
            <person name="You X."/>
            <person name="Zhang Y."/>
            <person name="Yang J."/>
            <person name="Li J."/>
            <person name="Zhang X."/>
            <person name="Liu S."/>
            <person name="Sun C."/>
            <person name="Yang J."/>
            <person name="Shi Q."/>
        </authorList>
    </citation>
    <scope>NUCLEOTIDE SEQUENCE [LARGE SCALE GENOMIC DNA]</scope>
    <source>
        <strain evidence="1">JWS20170419001</strain>
        <tissue evidence="1">Muscle</tissue>
    </source>
</reference>
<evidence type="ECO:0000313" key="1">
    <source>
        <dbReference type="EMBL" id="TTO47442.1"/>
    </source>
</evidence>
<organism evidence="1 2">
    <name type="scientific">Bagarius yarrelli</name>
    <name type="common">Goonch</name>
    <name type="synonym">Bagrus yarrelli</name>
    <dbReference type="NCBI Taxonomy" id="175774"/>
    <lineage>
        <taxon>Eukaryota</taxon>
        <taxon>Metazoa</taxon>
        <taxon>Chordata</taxon>
        <taxon>Craniata</taxon>
        <taxon>Vertebrata</taxon>
        <taxon>Euteleostomi</taxon>
        <taxon>Actinopterygii</taxon>
        <taxon>Neopterygii</taxon>
        <taxon>Teleostei</taxon>
        <taxon>Ostariophysi</taxon>
        <taxon>Siluriformes</taxon>
        <taxon>Sisoridae</taxon>
        <taxon>Sisorinae</taxon>
        <taxon>Bagarius</taxon>
    </lineage>
</organism>
<name>A0A556VU69_BAGYA</name>
<evidence type="ECO:0000313" key="2">
    <source>
        <dbReference type="Proteomes" id="UP000319801"/>
    </source>
</evidence>
<dbReference type="EMBL" id="VCAZ01000253">
    <property type="protein sequence ID" value="TTO47442.1"/>
    <property type="molecule type" value="Genomic_DNA"/>
</dbReference>
<dbReference type="AlphaFoldDB" id="A0A556VU69"/>
<sequence>MFRSREPSHVPLTETLYRILSTHTELRLKICGLSKTSYRWRNYRRVSAALGCRPCGEKKLHVSAIDREIFGVGHFRDLTKFLTVFLCEVSNVGMKRSVSSGRRSLGVSHYRLRRREEGQNLLR</sequence>
<proteinExistence type="predicted"/>
<protein>
    <submittedName>
        <fullName evidence="1">Uncharacterized protein</fullName>
    </submittedName>
</protein>